<keyword evidence="3" id="KW-0998">Cell outer membrane</keyword>
<dbReference type="InterPro" id="IPR036942">
    <property type="entry name" value="Beta-barrel_TonB_sf"/>
</dbReference>
<keyword evidence="2" id="KW-0472">Membrane</keyword>
<dbReference type="Gene3D" id="2.40.170.20">
    <property type="entry name" value="TonB-dependent receptor, beta-barrel domain"/>
    <property type="match status" value="1"/>
</dbReference>
<dbReference type="Proteomes" id="UP000319931">
    <property type="component" value="Unassembled WGS sequence"/>
</dbReference>
<evidence type="ECO:0000313" key="4">
    <source>
        <dbReference type="EMBL" id="TPG52070.1"/>
    </source>
</evidence>
<evidence type="ECO:0000313" key="5">
    <source>
        <dbReference type="Proteomes" id="UP000319931"/>
    </source>
</evidence>
<organism evidence="4 5">
    <name type="scientific">Sphingomonas glacialis</name>
    <dbReference type="NCBI Taxonomy" id="658225"/>
    <lineage>
        <taxon>Bacteria</taxon>
        <taxon>Pseudomonadati</taxon>
        <taxon>Pseudomonadota</taxon>
        <taxon>Alphaproteobacteria</taxon>
        <taxon>Sphingomonadales</taxon>
        <taxon>Sphingomonadaceae</taxon>
        <taxon>Sphingomonas</taxon>
    </lineage>
</organism>
<dbReference type="EMBL" id="RCZC01000004">
    <property type="protein sequence ID" value="TPG52070.1"/>
    <property type="molecule type" value="Genomic_DNA"/>
</dbReference>
<proteinExistence type="predicted"/>
<sequence length="249" mass="26989">MILRSNHEITDFSAAQFQYFVTNEALYPGRITRAPLSASDIVAGYTVGRITKVDASYLATGSTTLNALDFALQYDRRTSFGRLTAYAQATWEPKLRRGALNASSYDSVDSLNGPLSLRANGGVALSRGPWSFGLDAQAYSSYSVTYSFQPGSLLGGSYPIQNATNLLEQASAKIPAQAYVDAWTSLIAGGGDSTRRKPSITYRFGIKNLLDKMPPIVVPPLSASFDGIGYSPLGDPRGRRFELQITARY</sequence>
<protein>
    <recommendedName>
        <fullName evidence="6">TonB-dependent receptor</fullName>
    </recommendedName>
</protein>
<evidence type="ECO:0008006" key="6">
    <source>
        <dbReference type="Google" id="ProtNLM"/>
    </source>
</evidence>
<evidence type="ECO:0000256" key="2">
    <source>
        <dbReference type="ARBA" id="ARBA00023136"/>
    </source>
</evidence>
<accession>A0A502FRQ7</accession>
<reference evidence="4 5" key="1">
    <citation type="journal article" date="2019" name="Environ. Microbiol.">
        <title>Species interactions and distinct microbial communities in high Arctic permafrost affected cryosols are associated with the CH4 and CO2 gas fluxes.</title>
        <authorList>
            <person name="Altshuler I."/>
            <person name="Hamel J."/>
            <person name="Turney S."/>
            <person name="Magnuson E."/>
            <person name="Levesque R."/>
            <person name="Greer C."/>
            <person name="Whyte L.G."/>
        </authorList>
    </citation>
    <scope>NUCLEOTIDE SEQUENCE [LARGE SCALE GENOMIC DNA]</scope>
    <source>
        <strain evidence="4 5">E6.1</strain>
    </source>
</reference>
<dbReference type="SUPFAM" id="SSF56935">
    <property type="entry name" value="Porins"/>
    <property type="match status" value="1"/>
</dbReference>
<dbReference type="AlphaFoldDB" id="A0A502FRQ7"/>
<dbReference type="GO" id="GO:0009279">
    <property type="term" value="C:cell outer membrane"/>
    <property type="evidence" value="ECO:0007669"/>
    <property type="project" value="UniProtKB-SubCell"/>
</dbReference>
<evidence type="ECO:0000256" key="1">
    <source>
        <dbReference type="ARBA" id="ARBA00004442"/>
    </source>
</evidence>
<comment type="subcellular location">
    <subcellularLocation>
        <location evidence="1">Cell outer membrane</location>
    </subcellularLocation>
</comment>
<evidence type="ECO:0000256" key="3">
    <source>
        <dbReference type="ARBA" id="ARBA00023237"/>
    </source>
</evidence>
<dbReference type="RefSeq" id="WP_140851143.1">
    <property type="nucleotide sequence ID" value="NZ_RCZC01000004.1"/>
</dbReference>
<comment type="caution">
    <text evidence="4">The sequence shown here is derived from an EMBL/GenBank/DDBJ whole genome shotgun (WGS) entry which is preliminary data.</text>
</comment>
<name>A0A502FRQ7_9SPHN</name>
<gene>
    <name evidence="4" type="ORF">EAH76_15240</name>
</gene>
<dbReference type="OrthoDB" id="176668at2"/>
<keyword evidence="5" id="KW-1185">Reference proteome</keyword>